<dbReference type="Gene3D" id="1.10.510.10">
    <property type="entry name" value="Transferase(Phosphotransferase) domain 1"/>
    <property type="match status" value="1"/>
</dbReference>
<keyword evidence="5" id="KW-0677">Repeat</keyword>
<dbReference type="Gene3D" id="3.30.200.20">
    <property type="entry name" value="Phosphorylase Kinase, domain 1"/>
    <property type="match status" value="1"/>
</dbReference>
<dbReference type="InterPro" id="IPR050823">
    <property type="entry name" value="Plant_Ser_Thr_Prot_Kinase"/>
</dbReference>
<gene>
    <name evidence="11" type="primary">LOC115725865</name>
</gene>
<evidence type="ECO:0000256" key="7">
    <source>
        <dbReference type="ARBA" id="ARBA00023136"/>
    </source>
</evidence>
<keyword evidence="7" id="KW-0472">Membrane</keyword>
<keyword evidence="6" id="KW-1133">Transmembrane helix</keyword>
<organism evidence="10 11">
    <name type="scientific">Rhodamnia argentea</name>
    <dbReference type="NCBI Taxonomy" id="178133"/>
    <lineage>
        <taxon>Eukaryota</taxon>
        <taxon>Viridiplantae</taxon>
        <taxon>Streptophyta</taxon>
        <taxon>Embryophyta</taxon>
        <taxon>Tracheophyta</taxon>
        <taxon>Spermatophyta</taxon>
        <taxon>Magnoliopsida</taxon>
        <taxon>eudicotyledons</taxon>
        <taxon>Gunneridae</taxon>
        <taxon>Pentapetalae</taxon>
        <taxon>rosids</taxon>
        <taxon>malvids</taxon>
        <taxon>Myrtales</taxon>
        <taxon>Myrtaceae</taxon>
        <taxon>Myrtoideae</taxon>
        <taxon>Myrteae</taxon>
        <taxon>Australasian group</taxon>
        <taxon>Rhodamnia</taxon>
    </lineage>
</organism>
<dbReference type="InterPro" id="IPR032675">
    <property type="entry name" value="LRR_dom_sf"/>
</dbReference>
<accession>A0ABM3HGD4</accession>
<evidence type="ECO:0000259" key="9">
    <source>
        <dbReference type="PROSITE" id="PS50011"/>
    </source>
</evidence>
<feature type="region of interest" description="Disordered" evidence="8">
    <location>
        <begin position="1"/>
        <end position="41"/>
    </location>
</feature>
<keyword evidence="10" id="KW-1185">Reference proteome</keyword>
<keyword evidence="4" id="KW-0812">Transmembrane</keyword>
<dbReference type="InterPro" id="IPR001245">
    <property type="entry name" value="Ser-Thr/Tyr_kinase_cat_dom"/>
</dbReference>
<dbReference type="RefSeq" id="XP_048135677.1">
    <property type="nucleotide sequence ID" value="XM_048279720.1"/>
</dbReference>
<dbReference type="InterPro" id="IPR055414">
    <property type="entry name" value="LRR_R13L4/SHOC2-like"/>
</dbReference>
<dbReference type="GeneID" id="115725865"/>
<proteinExistence type="predicted"/>
<dbReference type="Pfam" id="PF23598">
    <property type="entry name" value="LRR_14"/>
    <property type="match status" value="1"/>
</dbReference>
<keyword evidence="3" id="KW-0433">Leucine-rich repeat</keyword>
<reference evidence="11" key="1">
    <citation type="submission" date="2025-08" db="UniProtKB">
        <authorList>
            <consortium name="RefSeq"/>
        </authorList>
    </citation>
    <scope>IDENTIFICATION</scope>
    <source>
        <tissue evidence="11">Leaf</tissue>
    </source>
</reference>
<feature type="domain" description="Protein kinase" evidence="9">
    <location>
        <begin position="666"/>
        <end position="956"/>
    </location>
</feature>
<sequence length="983" mass="110704">MGNIRSKPESIGQWRSHRSRARASFPTQACDSDPASVSGTPQQVEELEICCDDVEPSRPEYSRTVLMCGGLGLTAPPEVKQWQSFTEIYLMENQFTELPEDPRSRVLLALFLNRNYKLRMITPSFFDYMPALEILNLSRTRIKSLPESLFRLSRLKRLFLNHCELLTVLPPKIGELQQLEVLDLEGTEIMDLPKEVAKLTKLTCLEVSFCRCINRGTKSAKTAALIPQGTISALSKLEELSINVNPEDERWENVVEAIVDDVCGLTRLDTLKLYFPQVDHLRKFEWFCIPRWLSHFKFIVGNHDERIMSRLPVDLELEFEYWDRSLRYVNGVGVPINIQNMLSHTTAFFLDRHTDVTKLSDFGIENMEQLKCCIIGECNETQVIIDGTEMYDEADRSEIALETWEDDRRFLGSLEYLYVYRLKSLRSIYEGPLHRGCLSHLKCLVLLTCPQLTTIFTPELLKNLDSLEELKVEDCPLVKSLVRCEDPLICKGTFLPRLKKIFLFSLPELIGLSYGLCIAPNLEQMSIFDCPNLRHPSTDEFSCNHLTVTEAQSIPNDASREHPAPPVVSSTTTGGFRCVRDVTNDTSGEQPVSPGISSTTTSNTAINASVSLKTTSNSAITSSISSKTASKTTINPSTSKLEEEILVTPLLREFSLNDLKLATKNFSNATLLNRGGFGSVFKGCIKENGTGLMVAVKRLKCDWIQGRKEWLAEVKHLGHVGHPNLVNLIGYCIELDERLLVYEFMQRGSLEDQLFKMRSGATLPLSWSTRMKIALDAAKGLAFLHEEAEPKVICRNFKTSKILLDADYNAKLSVLGVGRFYPKGDDSPVFPQTHFATKTIGTYGYAAPEYVATGHLMAKSNVYGFGVVLLEILTGLRVIDQSRPSSQHDLVEWARPSLTKKRELHRLIDPKLERRYSLNGARIASQLVAHCLSHDPRLRPQMSEVVEVLKGLQNFQIRQTSSEIVRTSQGSSSSGMAFQGKPR</sequence>
<name>A0ABM3HGD4_9MYRT</name>
<dbReference type="SUPFAM" id="SSF52058">
    <property type="entry name" value="L domain-like"/>
    <property type="match status" value="1"/>
</dbReference>
<dbReference type="InterPro" id="IPR011009">
    <property type="entry name" value="Kinase-like_dom_sf"/>
</dbReference>
<dbReference type="PANTHER" id="PTHR45621">
    <property type="entry name" value="OS01G0588500 PROTEIN-RELATED"/>
    <property type="match status" value="1"/>
</dbReference>
<dbReference type="Pfam" id="PF13855">
    <property type="entry name" value="LRR_8"/>
    <property type="match status" value="1"/>
</dbReference>
<dbReference type="InterPro" id="IPR057135">
    <property type="entry name" value="At4g27190-like_LRR"/>
</dbReference>
<evidence type="ECO:0000256" key="4">
    <source>
        <dbReference type="ARBA" id="ARBA00022692"/>
    </source>
</evidence>
<protein>
    <submittedName>
        <fullName evidence="11">Uncharacterized protein LOC115725865</fullName>
    </submittedName>
</protein>
<dbReference type="InterPro" id="IPR001611">
    <property type="entry name" value="Leu-rich_rpt"/>
</dbReference>
<dbReference type="SUPFAM" id="SSF56112">
    <property type="entry name" value="Protein kinase-like (PK-like)"/>
    <property type="match status" value="1"/>
</dbReference>
<dbReference type="Proteomes" id="UP000827889">
    <property type="component" value="Chromosome 5"/>
</dbReference>
<feature type="compositionally biased region" description="Polar residues" evidence="8">
    <location>
        <begin position="25"/>
        <end position="41"/>
    </location>
</feature>
<evidence type="ECO:0000256" key="1">
    <source>
        <dbReference type="ARBA" id="ARBA00004236"/>
    </source>
</evidence>
<evidence type="ECO:0000256" key="6">
    <source>
        <dbReference type="ARBA" id="ARBA00022989"/>
    </source>
</evidence>
<evidence type="ECO:0000313" key="10">
    <source>
        <dbReference type="Proteomes" id="UP000827889"/>
    </source>
</evidence>
<dbReference type="Pfam" id="PF23247">
    <property type="entry name" value="LRR_RPS2"/>
    <property type="match status" value="1"/>
</dbReference>
<dbReference type="Pfam" id="PF07714">
    <property type="entry name" value="PK_Tyr_Ser-Thr"/>
    <property type="match status" value="1"/>
</dbReference>
<evidence type="ECO:0000256" key="2">
    <source>
        <dbReference type="ARBA" id="ARBA00022475"/>
    </source>
</evidence>
<feature type="compositionally biased region" description="Polar residues" evidence="8">
    <location>
        <begin position="963"/>
        <end position="976"/>
    </location>
</feature>
<evidence type="ECO:0000256" key="5">
    <source>
        <dbReference type="ARBA" id="ARBA00022737"/>
    </source>
</evidence>
<feature type="region of interest" description="Disordered" evidence="8">
    <location>
        <begin position="963"/>
        <end position="983"/>
    </location>
</feature>
<evidence type="ECO:0000256" key="8">
    <source>
        <dbReference type="SAM" id="MobiDB-lite"/>
    </source>
</evidence>
<comment type="subcellular location">
    <subcellularLocation>
        <location evidence="1">Cell membrane</location>
    </subcellularLocation>
</comment>
<dbReference type="InterPro" id="IPR000719">
    <property type="entry name" value="Prot_kinase_dom"/>
</dbReference>
<keyword evidence="2" id="KW-1003">Cell membrane</keyword>
<dbReference type="SMART" id="SM00369">
    <property type="entry name" value="LRR_TYP"/>
    <property type="match status" value="2"/>
</dbReference>
<dbReference type="InterPro" id="IPR003591">
    <property type="entry name" value="Leu-rich_rpt_typical-subtyp"/>
</dbReference>
<evidence type="ECO:0000256" key="3">
    <source>
        <dbReference type="ARBA" id="ARBA00022614"/>
    </source>
</evidence>
<dbReference type="Gene3D" id="3.80.10.10">
    <property type="entry name" value="Ribonuclease Inhibitor"/>
    <property type="match status" value="2"/>
</dbReference>
<evidence type="ECO:0000313" key="11">
    <source>
        <dbReference type="RefSeq" id="XP_048135677.1"/>
    </source>
</evidence>
<dbReference type="PROSITE" id="PS50011">
    <property type="entry name" value="PROTEIN_KINASE_DOM"/>
    <property type="match status" value="1"/>
</dbReference>